<evidence type="ECO:0000256" key="6">
    <source>
        <dbReference type="SAM" id="SignalP"/>
    </source>
</evidence>
<evidence type="ECO:0000259" key="7">
    <source>
        <dbReference type="PROSITE" id="PS51501"/>
    </source>
</evidence>
<keyword evidence="9" id="KW-1185">Reference proteome</keyword>
<evidence type="ECO:0000313" key="8">
    <source>
        <dbReference type="EMBL" id="OMH86261.1"/>
    </source>
</evidence>
<keyword evidence="2 4" id="KW-0863">Zinc-finger</keyword>
<dbReference type="Pfam" id="PF05180">
    <property type="entry name" value="zf-DNL"/>
    <property type="match status" value="1"/>
</dbReference>
<protein>
    <submittedName>
        <fullName evidence="8">Histidine-tRNA ligase</fullName>
    </submittedName>
</protein>
<evidence type="ECO:0000256" key="2">
    <source>
        <dbReference type="ARBA" id="ARBA00022771"/>
    </source>
</evidence>
<dbReference type="Gene3D" id="3.40.50.800">
    <property type="entry name" value="Anticodon-binding domain"/>
    <property type="match status" value="1"/>
</dbReference>
<evidence type="ECO:0000256" key="5">
    <source>
        <dbReference type="SAM" id="MobiDB-lite"/>
    </source>
</evidence>
<accession>A0A1R1PZ92</accession>
<dbReference type="OrthoDB" id="512667at2759"/>
<feature type="region of interest" description="Disordered" evidence="5">
    <location>
        <begin position="309"/>
        <end position="355"/>
    </location>
</feature>
<dbReference type="PANTHER" id="PTHR20922">
    <property type="entry name" value="DNL-TYPE ZINC FINGER PROTEIN"/>
    <property type="match status" value="1"/>
</dbReference>
<name>A0A1R1PZ92_ZANCU</name>
<organism evidence="8 9">
    <name type="scientific">Zancudomyces culisetae</name>
    <name type="common">Gut fungus</name>
    <name type="synonym">Smittium culisetae</name>
    <dbReference type="NCBI Taxonomy" id="1213189"/>
    <lineage>
        <taxon>Eukaryota</taxon>
        <taxon>Fungi</taxon>
        <taxon>Fungi incertae sedis</taxon>
        <taxon>Zoopagomycota</taxon>
        <taxon>Kickxellomycotina</taxon>
        <taxon>Harpellomycetes</taxon>
        <taxon>Harpellales</taxon>
        <taxon>Legeriomycetaceae</taxon>
        <taxon>Zancudomyces</taxon>
    </lineage>
</organism>
<dbReference type="AlphaFoldDB" id="A0A1R1PZ92"/>
<comment type="caution">
    <text evidence="8">The sequence shown here is derived from an EMBL/GenBank/DDBJ whole genome shotgun (WGS) entry which is preliminary data.</text>
</comment>
<proteinExistence type="predicted"/>
<dbReference type="InterPro" id="IPR007853">
    <property type="entry name" value="Znf_DNL-typ"/>
</dbReference>
<dbReference type="GO" id="GO:0051087">
    <property type="term" value="F:protein-folding chaperone binding"/>
    <property type="evidence" value="ECO:0007669"/>
    <property type="project" value="TreeGrafter"/>
</dbReference>
<sequence>MQVMWLPKKFILLMIGVIISLQLGRKEQQIFITLEKLKRIDSLFILNIGVARALISNEKLGQTPLRLEKNPLRILDSKDEQDKELIKNGPKISEYLSAHSKEHFDYVLDAAKGLGISFEIDNNLVRGLDYYDHTVFELVTESTNLGISQNSILAGGRYNGLYDQLGVSGHHACFGWGAGVDRILLLIQDDQLPTKTSPVHVIVATTRFTDESDVDSMCLQSSAIVHSFKVLEKFAENKIPVKLLHSKAQHQSPITYPKLSSQLKSLENEAQNVVVIGNHEAKNNGVRVRNSTSKKFEFLSVEDAVTRRLNEKNEHETQVVGEANDALSSNPEMKGENKPQQLELKSDSTEKVKEADPNAKNVGRFLIGFTCKVCKHRQYKSVSKRAYNEGVVLIKCDGCQNRHLFADHLGWFRDSRLTIEDLMKENGEEVVKIANDGLLDVLGTDEKNEVVEKLKEMFENDKTPKK</sequence>
<dbReference type="PANTHER" id="PTHR20922:SF13">
    <property type="entry name" value="DNL-TYPE ZINC FINGER PROTEIN"/>
    <property type="match status" value="1"/>
</dbReference>
<feature type="chain" id="PRO_5013136674" evidence="6">
    <location>
        <begin position="21"/>
        <end position="466"/>
    </location>
</feature>
<dbReference type="Proteomes" id="UP000188320">
    <property type="component" value="Unassembled WGS sequence"/>
</dbReference>
<dbReference type="EMBL" id="LSSK01000009">
    <property type="protein sequence ID" value="OMH86261.1"/>
    <property type="molecule type" value="Genomic_DNA"/>
</dbReference>
<evidence type="ECO:0000256" key="3">
    <source>
        <dbReference type="ARBA" id="ARBA00022833"/>
    </source>
</evidence>
<evidence type="ECO:0000256" key="4">
    <source>
        <dbReference type="PROSITE-ProRule" id="PRU00834"/>
    </source>
</evidence>
<dbReference type="GO" id="GO:0030150">
    <property type="term" value="P:protein import into mitochondrial matrix"/>
    <property type="evidence" value="ECO:0007669"/>
    <property type="project" value="TreeGrafter"/>
</dbReference>
<reference evidence="9" key="1">
    <citation type="submission" date="2017-01" db="EMBL/GenBank/DDBJ databases">
        <authorList>
            <person name="Wang Y."/>
            <person name="White M."/>
            <person name="Kvist S."/>
            <person name="Moncalvo J.-M."/>
        </authorList>
    </citation>
    <scope>NUCLEOTIDE SEQUENCE [LARGE SCALE GENOMIC DNA]</scope>
    <source>
        <strain evidence="9">COL-18-3</strain>
    </source>
</reference>
<keyword evidence="1" id="KW-0479">Metal-binding</keyword>
<gene>
    <name evidence="8" type="ORF">AX774_g152</name>
</gene>
<dbReference type="GO" id="GO:0008270">
    <property type="term" value="F:zinc ion binding"/>
    <property type="evidence" value="ECO:0007669"/>
    <property type="project" value="UniProtKB-KW"/>
</dbReference>
<evidence type="ECO:0000313" key="9">
    <source>
        <dbReference type="Proteomes" id="UP000188320"/>
    </source>
</evidence>
<feature type="domain" description="DNL-type" evidence="7">
    <location>
        <begin position="360"/>
        <end position="455"/>
    </location>
</feature>
<dbReference type="InterPro" id="IPR024158">
    <property type="entry name" value="Mt_import_TIM15"/>
</dbReference>
<dbReference type="InterPro" id="IPR036621">
    <property type="entry name" value="Anticodon-bd_dom_sf"/>
</dbReference>
<keyword evidence="6" id="KW-0732">Signal</keyword>
<dbReference type="GO" id="GO:0005739">
    <property type="term" value="C:mitochondrion"/>
    <property type="evidence" value="ECO:0007669"/>
    <property type="project" value="TreeGrafter"/>
</dbReference>
<dbReference type="PROSITE" id="PS51501">
    <property type="entry name" value="ZF_DNL"/>
    <property type="match status" value="1"/>
</dbReference>
<dbReference type="GO" id="GO:0050821">
    <property type="term" value="P:protein stabilization"/>
    <property type="evidence" value="ECO:0007669"/>
    <property type="project" value="TreeGrafter"/>
</dbReference>
<dbReference type="GO" id="GO:0016874">
    <property type="term" value="F:ligase activity"/>
    <property type="evidence" value="ECO:0007669"/>
    <property type="project" value="UniProtKB-KW"/>
</dbReference>
<keyword evidence="3" id="KW-0862">Zinc</keyword>
<dbReference type="Gene3D" id="3.30.930.10">
    <property type="entry name" value="Bira Bifunctional Protein, Domain 2"/>
    <property type="match status" value="1"/>
</dbReference>
<feature type="compositionally biased region" description="Basic and acidic residues" evidence="5">
    <location>
        <begin position="344"/>
        <end position="355"/>
    </location>
</feature>
<dbReference type="GO" id="GO:0006457">
    <property type="term" value="P:protein folding"/>
    <property type="evidence" value="ECO:0007669"/>
    <property type="project" value="TreeGrafter"/>
</dbReference>
<feature type="signal peptide" evidence="6">
    <location>
        <begin position="1"/>
        <end position="20"/>
    </location>
</feature>
<keyword evidence="8" id="KW-0436">Ligase</keyword>
<dbReference type="InterPro" id="IPR045864">
    <property type="entry name" value="aa-tRNA-synth_II/BPL/LPL"/>
</dbReference>
<dbReference type="SUPFAM" id="SSF55681">
    <property type="entry name" value="Class II aaRS and biotin synthetases"/>
    <property type="match status" value="1"/>
</dbReference>
<evidence type="ECO:0000256" key="1">
    <source>
        <dbReference type="ARBA" id="ARBA00022723"/>
    </source>
</evidence>